<feature type="compositionally biased region" description="Basic and acidic residues" evidence="1">
    <location>
        <begin position="66"/>
        <end position="90"/>
    </location>
</feature>
<dbReference type="EMBL" id="MTSL01000210">
    <property type="protein sequence ID" value="PJF16667.1"/>
    <property type="molecule type" value="Genomic_DNA"/>
</dbReference>
<evidence type="ECO:0000256" key="1">
    <source>
        <dbReference type="SAM" id="MobiDB-lite"/>
    </source>
</evidence>
<gene>
    <name evidence="2" type="ORF">PSACC_03521</name>
</gene>
<proteinExistence type="predicted"/>
<reference evidence="2 3" key="1">
    <citation type="submission" date="2016-10" db="EMBL/GenBank/DDBJ databases">
        <title>The genome of Paramicrosporidium saccamoebae is the missing link in understanding Cryptomycota and Microsporidia evolution.</title>
        <authorList>
            <person name="Quandt C.A."/>
            <person name="Beaudet D."/>
            <person name="Corsaro D."/>
            <person name="Michel R."/>
            <person name="Corradi N."/>
            <person name="James T."/>
        </authorList>
    </citation>
    <scope>NUCLEOTIDE SEQUENCE [LARGE SCALE GENOMIC DNA]</scope>
    <source>
        <strain evidence="2 3">KSL3</strain>
    </source>
</reference>
<evidence type="ECO:0000313" key="3">
    <source>
        <dbReference type="Proteomes" id="UP000240830"/>
    </source>
</evidence>
<evidence type="ECO:0000313" key="2">
    <source>
        <dbReference type="EMBL" id="PJF16667.1"/>
    </source>
</evidence>
<feature type="compositionally biased region" description="Polar residues" evidence="1">
    <location>
        <begin position="7"/>
        <end position="16"/>
    </location>
</feature>
<dbReference type="Proteomes" id="UP000240830">
    <property type="component" value="Unassembled WGS sequence"/>
</dbReference>
<feature type="region of interest" description="Disordered" evidence="1">
    <location>
        <begin position="1"/>
        <end position="20"/>
    </location>
</feature>
<sequence>MAASLTMYASSWSSARPATRRAVAELDLRYRGLDYAKLALNKSLQRQSASHHHQSGPRLCATSQERNPRNKSDPHPDNVHSGTHPREHGRLKYQHS</sequence>
<feature type="region of interest" description="Disordered" evidence="1">
    <location>
        <begin position="44"/>
        <end position="96"/>
    </location>
</feature>
<dbReference type="AlphaFoldDB" id="A0A2H9TFW6"/>
<protein>
    <submittedName>
        <fullName evidence="2">Uncharacterized protein</fullName>
    </submittedName>
</protein>
<comment type="caution">
    <text evidence="2">The sequence shown here is derived from an EMBL/GenBank/DDBJ whole genome shotgun (WGS) entry which is preliminary data.</text>
</comment>
<accession>A0A2H9TFW6</accession>
<organism evidence="2 3">
    <name type="scientific">Paramicrosporidium saccamoebae</name>
    <dbReference type="NCBI Taxonomy" id="1246581"/>
    <lineage>
        <taxon>Eukaryota</taxon>
        <taxon>Fungi</taxon>
        <taxon>Fungi incertae sedis</taxon>
        <taxon>Cryptomycota</taxon>
        <taxon>Cryptomycota incertae sedis</taxon>
        <taxon>Paramicrosporidium</taxon>
    </lineage>
</organism>
<keyword evidence="3" id="KW-1185">Reference proteome</keyword>
<name>A0A2H9TFW6_9FUNG</name>